<reference evidence="2" key="2">
    <citation type="submission" date="2009-08" db="EMBL/GenBank/DDBJ databases">
        <authorList>
            <person name="Shrivastava S."/>
            <person name="Brinkac L.M."/>
            <person name="Dodson R.J."/>
            <person name="Harkins D.M."/>
            <person name="Durkin A.S."/>
            <person name="Sutton G."/>
        </authorList>
    </citation>
    <scope>NUCLEOTIDE SEQUENCE</scope>
    <source>
        <strain evidence="2">Eklund 17B</strain>
    </source>
</reference>
<dbReference type="PATRIC" id="fig|935198.13.peg.2908"/>
<dbReference type="AlphaFoldDB" id="B2TPH5"/>
<keyword evidence="1" id="KW-1133">Transmembrane helix</keyword>
<keyword evidence="1" id="KW-0812">Transmembrane</keyword>
<protein>
    <submittedName>
        <fullName evidence="2">Uncharacterized protein</fullName>
    </submittedName>
</protein>
<sequence>MKIIIAILAITNTFFVLILCKIFSKSDKRAEEIFSKMDNNKKKGC</sequence>
<proteinExistence type="predicted"/>
<evidence type="ECO:0000256" key="1">
    <source>
        <dbReference type="SAM" id="Phobius"/>
    </source>
</evidence>
<name>B2TPH5_CLOBB</name>
<accession>U4PBS2</accession>
<dbReference type="KEGG" id="cbk:CLL_A2946"/>
<organism evidence="2">
    <name type="scientific">Clostridium botulinum (strain Eklund 17B / Type B)</name>
    <dbReference type="NCBI Taxonomy" id="935198"/>
    <lineage>
        <taxon>Bacteria</taxon>
        <taxon>Bacillati</taxon>
        <taxon>Bacillota</taxon>
        <taxon>Clostridia</taxon>
        <taxon>Eubacteriales</taxon>
        <taxon>Clostridiaceae</taxon>
        <taxon>Clostridium</taxon>
    </lineage>
</organism>
<accession>B2TPH5</accession>
<feature type="transmembrane region" description="Helical" evidence="1">
    <location>
        <begin position="6"/>
        <end position="24"/>
    </location>
</feature>
<keyword evidence="1" id="KW-0472">Membrane</keyword>
<evidence type="ECO:0000313" key="2">
    <source>
        <dbReference type="EMBL" id="ACD24112.1"/>
    </source>
</evidence>
<dbReference type="EMBL" id="CP001056">
    <property type="protein sequence ID" value="ACD24112.1"/>
    <property type="molecule type" value="Genomic_DNA"/>
</dbReference>
<reference evidence="2" key="1">
    <citation type="submission" date="2009-06" db="EMBL/GenBank/DDBJ databases">
        <authorList>
            <consortium name="US DOE Joint Genome Institute (JGI-PGF)"/>
            <person name="Lucas S."/>
            <person name="Copeland A."/>
            <person name="Lapidus A."/>
            <person name="Glavina del Rio T."/>
            <person name="Dalin E."/>
            <person name="Tice H."/>
            <person name="Bruce D."/>
            <person name="Goodwin L."/>
            <person name="Pitluck S."/>
            <person name="Kyrpides N."/>
            <person name="Mavromatis K."/>
            <person name="Ivanova N."/>
            <person name="Saunders E."/>
            <person name="Brettin T."/>
            <person name="Detter J.C."/>
            <person name="Han C."/>
            <person name="Larimer F."/>
            <person name="Land M."/>
            <person name="Hauser L."/>
            <person name="Markowitz V."/>
            <person name="Cheng J.-F."/>
            <person name="Hugenholtz P."/>
            <person name="Woyke T."/>
            <person name="Wu D."/>
            <person name="Gronow S."/>
            <person name="Klenk H.-P."/>
            <person name="Eisen J.A."/>
        </authorList>
    </citation>
    <scope>NUCLEOTIDE SEQUENCE</scope>
    <source>
        <strain evidence="2">Eklund 17B</strain>
    </source>
</reference>
<gene>
    <name evidence="2" type="ordered locus">CLL_A2946</name>
</gene>
<dbReference type="HOGENOM" id="CLU_3197935_0_0_9"/>